<protein>
    <submittedName>
        <fullName evidence="2">Tetratricopeptide repeat protein</fullName>
    </submittedName>
</protein>
<dbReference type="EMBL" id="JABELX010000011">
    <property type="protein sequence ID" value="NNH73809.1"/>
    <property type="molecule type" value="Genomic_DNA"/>
</dbReference>
<organism evidence="2 3">
    <name type="scientific">Nocardia uniformis</name>
    <dbReference type="NCBI Taxonomy" id="53432"/>
    <lineage>
        <taxon>Bacteria</taxon>
        <taxon>Bacillati</taxon>
        <taxon>Actinomycetota</taxon>
        <taxon>Actinomycetes</taxon>
        <taxon>Mycobacteriales</taxon>
        <taxon>Nocardiaceae</taxon>
        <taxon>Nocardia</taxon>
    </lineage>
</organism>
<sequence>MAAEVRDFFISYTGRDRPWAEWIAWQLEADGHSVALQAWDFHPGENFVVRMQEVLEHCTRTVCVVSAAYLESRYCIDEWTAGFLKSNDTQARLLLVRVEDCTLPRLLRTRIAIDLFSLSSSEAREKLTVGVRTGRRKPLAEPRLPDTGRSPRFPVPRICNLPSRSMKFVGRDDILIALDRQLTHQFTAAVIQPTTIAGMGGVGKTQLALTFAHRNSARYEIIWWIPGERSMVVSESLHQLATRLGVQGAGGASDSMGPLWDWLRAHDNWLIIYDNVEDPRDLMPFRPPDTRGHVIVTSRNPSWRGYAATFKLDVLSRAESIQFLLSRTDLTDRDAADEIAGLLGDLPLALEQAGAYIEESNISLAAYGELWRSSAAALVRRGRSANYEDTVATTWAVSLEKLRTVAPNAELLLNLLSYLSADSVGRALLPKAASTTPAVLRASLVDPLDYNDLVSALTRYSLVTASETDLSTHRLVQLVIRDGLSPAQRQEWSGAAIRLVNAAFPKDVADIDNWGECSRLLPHALTVLDHGVREKAELATAKALVERVAGYLAIHNQYGQSQLRQARWISQRTVDIATALGDEDSLSLATSLNSLGLVQRDLGELDKARDGHTRALDIFTRLLGNRDPAVAATLNAIGLVNHASGHLPEAEVAYREALAINEQTYGPEHPAVARTLSNLGRVHRAMRHLDQALTEQERGLSIRVANYGDRHADVGWSLDGLGLTKTALGMLEAAEHDHRRAEAIFTATYGDNHPYTARCLDGLGRVLFLKGDAAASREVHERALHILDSYYDPQHPHIARSLRGLAEAHVGLGDKTEAVRLLARAYEIDKQVFGESHPLTRRLDAEIKTLEAC</sequence>
<dbReference type="SUPFAM" id="SSF52200">
    <property type="entry name" value="Toll/Interleukin receptor TIR domain"/>
    <property type="match status" value="1"/>
</dbReference>
<proteinExistence type="predicted"/>
<dbReference type="InterPro" id="IPR056681">
    <property type="entry name" value="DUF7779"/>
</dbReference>
<evidence type="ECO:0000313" key="3">
    <source>
        <dbReference type="Proteomes" id="UP000586827"/>
    </source>
</evidence>
<evidence type="ECO:0000313" key="2">
    <source>
        <dbReference type="EMBL" id="NNH73809.1"/>
    </source>
</evidence>
<dbReference type="RefSeq" id="WP_067521855.1">
    <property type="nucleotide sequence ID" value="NZ_JABELX010000011.1"/>
</dbReference>
<accession>A0A849CEK5</accession>
<comment type="caution">
    <text evidence="2">The sequence shown here is derived from an EMBL/GenBank/DDBJ whole genome shotgun (WGS) entry which is preliminary data.</text>
</comment>
<dbReference type="Gene3D" id="1.25.40.10">
    <property type="entry name" value="Tetratricopeptide repeat domain"/>
    <property type="match status" value="2"/>
</dbReference>
<dbReference type="Pfam" id="PF13424">
    <property type="entry name" value="TPR_12"/>
    <property type="match status" value="2"/>
</dbReference>
<keyword evidence="3" id="KW-1185">Reference proteome</keyword>
<evidence type="ECO:0000259" key="1">
    <source>
        <dbReference type="PROSITE" id="PS50104"/>
    </source>
</evidence>
<dbReference type="PROSITE" id="PS50104">
    <property type="entry name" value="TIR"/>
    <property type="match status" value="1"/>
</dbReference>
<dbReference type="InterPro" id="IPR000157">
    <property type="entry name" value="TIR_dom"/>
</dbReference>
<dbReference type="Gene3D" id="3.40.50.10140">
    <property type="entry name" value="Toll/interleukin-1 receptor homology (TIR) domain"/>
    <property type="match status" value="1"/>
</dbReference>
<dbReference type="AlphaFoldDB" id="A0A849CEK5"/>
<dbReference type="SUPFAM" id="SSF48452">
    <property type="entry name" value="TPR-like"/>
    <property type="match status" value="2"/>
</dbReference>
<dbReference type="NCBIfam" id="NF040586">
    <property type="entry name" value="FxSxx_TPR"/>
    <property type="match status" value="1"/>
</dbReference>
<dbReference type="Pfam" id="PF00931">
    <property type="entry name" value="NB-ARC"/>
    <property type="match status" value="1"/>
</dbReference>
<dbReference type="InterPro" id="IPR027417">
    <property type="entry name" value="P-loop_NTPase"/>
</dbReference>
<dbReference type="Proteomes" id="UP000586827">
    <property type="component" value="Unassembled WGS sequence"/>
</dbReference>
<dbReference type="Gene3D" id="3.40.50.300">
    <property type="entry name" value="P-loop containing nucleotide triphosphate hydrolases"/>
    <property type="match status" value="1"/>
</dbReference>
<dbReference type="Pfam" id="PF25000">
    <property type="entry name" value="DUF7779"/>
    <property type="match status" value="1"/>
</dbReference>
<dbReference type="GO" id="GO:0043531">
    <property type="term" value="F:ADP binding"/>
    <property type="evidence" value="ECO:0007669"/>
    <property type="project" value="InterPro"/>
</dbReference>
<dbReference type="InterPro" id="IPR002182">
    <property type="entry name" value="NB-ARC"/>
</dbReference>
<dbReference type="InterPro" id="IPR011990">
    <property type="entry name" value="TPR-like_helical_dom_sf"/>
</dbReference>
<dbReference type="GO" id="GO:0007165">
    <property type="term" value="P:signal transduction"/>
    <property type="evidence" value="ECO:0007669"/>
    <property type="project" value="InterPro"/>
</dbReference>
<dbReference type="Pfam" id="PF13676">
    <property type="entry name" value="TIR_2"/>
    <property type="match status" value="1"/>
</dbReference>
<dbReference type="InterPro" id="IPR019734">
    <property type="entry name" value="TPR_rpt"/>
</dbReference>
<reference evidence="2 3" key="1">
    <citation type="submission" date="2020-05" db="EMBL/GenBank/DDBJ databases">
        <title>MicrobeNet Type strains.</title>
        <authorList>
            <person name="Nicholson A.C."/>
        </authorList>
    </citation>
    <scope>NUCLEOTIDE SEQUENCE [LARGE SCALE GENOMIC DNA]</scope>
    <source>
        <strain evidence="2 3">JCM 3224</strain>
    </source>
</reference>
<dbReference type="Pfam" id="PF13374">
    <property type="entry name" value="TPR_10"/>
    <property type="match status" value="1"/>
</dbReference>
<dbReference type="SMART" id="SM00028">
    <property type="entry name" value="TPR"/>
    <property type="match status" value="6"/>
</dbReference>
<feature type="domain" description="TIR" evidence="1">
    <location>
        <begin position="4"/>
        <end position="135"/>
    </location>
</feature>
<name>A0A849CEK5_9NOCA</name>
<dbReference type="InterPro" id="IPR035897">
    <property type="entry name" value="Toll_tir_struct_dom_sf"/>
</dbReference>
<dbReference type="PANTHER" id="PTHR35205">
    <property type="entry name" value="NB-ARC AND TPR DOMAIN PROTEIN"/>
    <property type="match status" value="1"/>
</dbReference>
<dbReference type="PANTHER" id="PTHR35205:SF1">
    <property type="entry name" value="ZU5 DOMAIN-CONTAINING PROTEIN"/>
    <property type="match status" value="1"/>
</dbReference>
<dbReference type="SUPFAM" id="SSF52540">
    <property type="entry name" value="P-loop containing nucleoside triphosphate hydrolases"/>
    <property type="match status" value="1"/>
</dbReference>
<gene>
    <name evidence="2" type="ORF">HLB23_28820</name>
</gene>